<dbReference type="EMBL" id="MHRK01000019">
    <property type="protein sequence ID" value="OHA24078.1"/>
    <property type="molecule type" value="Genomic_DNA"/>
</dbReference>
<evidence type="ECO:0008006" key="4">
    <source>
        <dbReference type="Google" id="ProtNLM"/>
    </source>
</evidence>
<feature type="signal peptide" evidence="1">
    <location>
        <begin position="1"/>
        <end position="20"/>
    </location>
</feature>
<evidence type="ECO:0000313" key="2">
    <source>
        <dbReference type="EMBL" id="OHA24078.1"/>
    </source>
</evidence>
<sequence length="621" mass="67494">MRRTLIIVFLLSAFPLSLFATEEPVSIRFRVETHEGSLFNGAISVSACPDSDTASTTSVNAFCAVEEVAATNGWDIKKTWYSFGASLDSLSNYNADFANNRFWLYFINDEPGNAALNAYLVKPGDDLLLVYGVSPLKLAAAENKLNVGATTTVSLSSFDFTAWAWVPAFPSKLVVDGVLYSESTDGSFGFSPLGSRAYNLIGRKEGFLDSNAVSVTGLSIEPNRGEVLGATVSESVTSGGCWLCFYDEPKREEFDLPKALEFLEKHQSEDGSFGSPMLSDWAAIALSSHSTTSPSALLLKKHLLLDKITSNILTDYERRVMAMLALGFDPRQEPGEYISYIKNSFKDGQFGDPSLINDDIFAVLVLRKAGFLENDEQIEKTVRNIIASQSSNGSWISADLTSAALQALLLTPNLPNVSSSIIRAQEYLRSVQFDDGGYGDVFATSWVTLAVAASGLDPSLWVKNGKSPLDYLNSEQRIDGGMRTDSNDRDSRIWATSYAISAASKKSWSEILGEWEIAIEDTKAEESKNIASSTNDFIQTESSGVATIVISNPAPVPAIDSRKVKSEGTEAVRVEATPLTQVNLAAVAVSPVSSESENFLVRLTKKATYQLAAILFWFITD</sequence>
<dbReference type="Gene3D" id="2.170.130.30">
    <property type="match status" value="1"/>
</dbReference>
<name>A0A1G2MJQ5_9BACT</name>
<feature type="chain" id="PRO_5009583686" description="DUF4430 domain-containing protein" evidence="1">
    <location>
        <begin position="21"/>
        <end position="621"/>
    </location>
</feature>
<evidence type="ECO:0000256" key="1">
    <source>
        <dbReference type="SAM" id="SignalP"/>
    </source>
</evidence>
<dbReference type="Gene3D" id="1.50.10.20">
    <property type="match status" value="2"/>
</dbReference>
<evidence type="ECO:0000313" key="3">
    <source>
        <dbReference type="Proteomes" id="UP000177130"/>
    </source>
</evidence>
<gene>
    <name evidence="2" type="ORF">A3C72_03005</name>
</gene>
<dbReference type="InterPro" id="IPR008930">
    <property type="entry name" value="Terpenoid_cyclase/PrenylTrfase"/>
</dbReference>
<dbReference type="CDD" id="cd00688">
    <property type="entry name" value="ISOPREN_C2_like"/>
    <property type="match status" value="1"/>
</dbReference>
<dbReference type="Proteomes" id="UP000177130">
    <property type="component" value="Unassembled WGS sequence"/>
</dbReference>
<accession>A0A1G2MJQ5</accession>
<proteinExistence type="predicted"/>
<protein>
    <recommendedName>
        <fullName evidence="4">DUF4430 domain-containing protein</fullName>
    </recommendedName>
</protein>
<dbReference type="AlphaFoldDB" id="A0A1G2MJQ5"/>
<reference evidence="2 3" key="1">
    <citation type="journal article" date="2016" name="Nat. Commun.">
        <title>Thousands of microbial genomes shed light on interconnected biogeochemical processes in an aquifer system.</title>
        <authorList>
            <person name="Anantharaman K."/>
            <person name="Brown C.T."/>
            <person name="Hug L.A."/>
            <person name="Sharon I."/>
            <person name="Castelle C.J."/>
            <person name="Probst A.J."/>
            <person name="Thomas B.C."/>
            <person name="Singh A."/>
            <person name="Wilkins M.J."/>
            <person name="Karaoz U."/>
            <person name="Brodie E.L."/>
            <person name="Williams K.H."/>
            <person name="Hubbard S.S."/>
            <person name="Banfield J.F."/>
        </authorList>
    </citation>
    <scope>NUCLEOTIDE SEQUENCE [LARGE SCALE GENOMIC DNA]</scope>
</reference>
<keyword evidence="1" id="KW-0732">Signal</keyword>
<organism evidence="2 3">
    <name type="scientific">Candidatus Taylorbacteria bacterium RIFCSPHIGHO2_02_FULL_43_32b</name>
    <dbReference type="NCBI Taxonomy" id="1802306"/>
    <lineage>
        <taxon>Bacteria</taxon>
        <taxon>Candidatus Tayloriibacteriota</taxon>
    </lineage>
</organism>
<comment type="caution">
    <text evidence="2">The sequence shown here is derived from an EMBL/GenBank/DDBJ whole genome shotgun (WGS) entry which is preliminary data.</text>
</comment>
<dbReference type="SUPFAM" id="SSF48239">
    <property type="entry name" value="Terpenoid cyclases/Protein prenyltransferases"/>
    <property type="match status" value="1"/>
</dbReference>